<protein>
    <submittedName>
        <fullName evidence="2">Bug family tripartite tricarboxylate transporter substrate binding protein</fullName>
    </submittedName>
</protein>
<evidence type="ECO:0000256" key="1">
    <source>
        <dbReference type="ARBA" id="ARBA00006987"/>
    </source>
</evidence>
<dbReference type="Pfam" id="PF03401">
    <property type="entry name" value="TctC"/>
    <property type="match status" value="1"/>
</dbReference>
<accession>A0ABW4KQC0</accession>
<dbReference type="PANTHER" id="PTHR42928:SF5">
    <property type="entry name" value="BLR1237 PROTEIN"/>
    <property type="match status" value="1"/>
</dbReference>
<evidence type="ECO:0000313" key="2">
    <source>
        <dbReference type="EMBL" id="MFD1709374.1"/>
    </source>
</evidence>
<dbReference type="SUPFAM" id="SSF53850">
    <property type="entry name" value="Periplasmic binding protein-like II"/>
    <property type="match status" value="1"/>
</dbReference>
<dbReference type="CDD" id="cd13578">
    <property type="entry name" value="PBP2_Bug27"/>
    <property type="match status" value="1"/>
</dbReference>
<dbReference type="Proteomes" id="UP001597304">
    <property type="component" value="Unassembled WGS sequence"/>
</dbReference>
<dbReference type="Gene3D" id="3.40.190.10">
    <property type="entry name" value="Periplasmic binding protein-like II"/>
    <property type="match status" value="1"/>
</dbReference>
<comment type="similarity">
    <text evidence="1">Belongs to the UPF0065 (bug) family.</text>
</comment>
<name>A0ABW4KQC0_9BURK</name>
<dbReference type="InterPro" id="IPR006311">
    <property type="entry name" value="TAT_signal"/>
</dbReference>
<dbReference type="Gene3D" id="3.40.190.150">
    <property type="entry name" value="Bordetella uptake gene, domain 1"/>
    <property type="match status" value="1"/>
</dbReference>
<sequence>MPLHSTRVSRRHALAGLGAGALGAWWPSLVWAQGDKAVKFILPVSAGSGVDAIVRGAGPALGKALNVAVVVENQPGAGGVVGTQAIVKAAPDGSTLGVVSNNHVIYPSVLRSVPFDPVADITPITIIANSPMVLVVNPKLPAKDMKELVALLKANPGKYNYASSGNGTILHLAAEMFKGVTGTHVTHIPYRGTGPMMADIISGQIEMGVIAMPAVHSHIKSGALRAICVASPKRSSGAPDVPTAAEQGFPAYVVEGWSAAVGLKGLSPDLVKRLHQGFATAFASPEVREAMDKQGNTIVLSTPEQAQAHFKSELAKYAAIVKRAGITPQ</sequence>
<keyword evidence="3" id="KW-1185">Reference proteome</keyword>
<dbReference type="InterPro" id="IPR005064">
    <property type="entry name" value="BUG"/>
</dbReference>
<proteinExistence type="inferred from homology"/>
<dbReference type="PIRSF" id="PIRSF017082">
    <property type="entry name" value="YflP"/>
    <property type="match status" value="1"/>
</dbReference>
<comment type="caution">
    <text evidence="2">The sequence shown here is derived from an EMBL/GenBank/DDBJ whole genome shotgun (WGS) entry which is preliminary data.</text>
</comment>
<dbReference type="PROSITE" id="PS51318">
    <property type="entry name" value="TAT"/>
    <property type="match status" value="1"/>
</dbReference>
<organism evidence="2 3">
    <name type="scientific">Ottowia flava</name>
    <dbReference type="NCBI Taxonomy" id="2675430"/>
    <lineage>
        <taxon>Bacteria</taxon>
        <taxon>Pseudomonadati</taxon>
        <taxon>Pseudomonadota</taxon>
        <taxon>Betaproteobacteria</taxon>
        <taxon>Burkholderiales</taxon>
        <taxon>Comamonadaceae</taxon>
        <taxon>Ottowia</taxon>
    </lineage>
</organism>
<dbReference type="EMBL" id="JBHUEJ010000004">
    <property type="protein sequence ID" value="MFD1709374.1"/>
    <property type="molecule type" value="Genomic_DNA"/>
</dbReference>
<dbReference type="PANTHER" id="PTHR42928">
    <property type="entry name" value="TRICARBOXYLATE-BINDING PROTEIN"/>
    <property type="match status" value="1"/>
</dbReference>
<dbReference type="InterPro" id="IPR042100">
    <property type="entry name" value="Bug_dom1"/>
</dbReference>
<evidence type="ECO:0000313" key="3">
    <source>
        <dbReference type="Proteomes" id="UP001597304"/>
    </source>
</evidence>
<reference evidence="3" key="1">
    <citation type="journal article" date="2019" name="Int. J. Syst. Evol. Microbiol.">
        <title>The Global Catalogue of Microorganisms (GCM) 10K type strain sequencing project: providing services to taxonomists for standard genome sequencing and annotation.</title>
        <authorList>
            <consortium name="The Broad Institute Genomics Platform"/>
            <consortium name="The Broad Institute Genome Sequencing Center for Infectious Disease"/>
            <person name="Wu L."/>
            <person name="Ma J."/>
        </authorList>
    </citation>
    <scope>NUCLEOTIDE SEQUENCE [LARGE SCALE GENOMIC DNA]</scope>
    <source>
        <strain evidence="3">LMG 29247</strain>
    </source>
</reference>
<dbReference type="RefSeq" id="WP_147912799.1">
    <property type="nucleotide sequence ID" value="NZ_JBHUEJ010000004.1"/>
</dbReference>
<gene>
    <name evidence="2" type="ORF">ACFSF0_02030</name>
</gene>